<gene>
    <name evidence="2" type="ORF">KME32_11370</name>
</gene>
<reference evidence="2" key="1">
    <citation type="submission" date="2021-05" db="EMBL/GenBank/DDBJ databases">
        <authorList>
            <person name="Pietrasiak N."/>
            <person name="Ward R."/>
            <person name="Stajich J.E."/>
            <person name="Kurbessoian T."/>
        </authorList>
    </citation>
    <scope>NUCLEOTIDE SEQUENCE</scope>
    <source>
        <strain evidence="2">JT2-VF2</strain>
    </source>
</reference>
<reference evidence="2" key="2">
    <citation type="journal article" date="2022" name="Microbiol. Resour. Announc.">
        <title>Metagenome Sequencing to Explore Phylogenomics of Terrestrial Cyanobacteria.</title>
        <authorList>
            <person name="Ward R.D."/>
            <person name="Stajich J.E."/>
            <person name="Johansen J.R."/>
            <person name="Huntemann M."/>
            <person name="Clum A."/>
            <person name="Foster B."/>
            <person name="Foster B."/>
            <person name="Roux S."/>
            <person name="Palaniappan K."/>
            <person name="Varghese N."/>
            <person name="Mukherjee S."/>
            <person name="Reddy T.B.K."/>
            <person name="Daum C."/>
            <person name="Copeland A."/>
            <person name="Chen I.A."/>
            <person name="Ivanova N.N."/>
            <person name="Kyrpides N.C."/>
            <person name="Shapiro N."/>
            <person name="Eloe-Fadrosh E.A."/>
            <person name="Pietrasiak N."/>
        </authorList>
    </citation>
    <scope>NUCLEOTIDE SEQUENCE</scope>
    <source>
        <strain evidence="2">JT2-VF2</strain>
    </source>
</reference>
<protein>
    <submittedName>
        <fullName evidence="2">Uncharacterized protein</fullName>
    </submittedName>
</protein>
<sequence>MNLFTNFLRSLLLTIIFSFVVPMFLVGGFLLVISLLGHLPGLQTATEAIATQIMHFLATFGSGTPLRGLLVISLTCSFVGALFDIYAYYRCQILRIDS</sequence>
<dbReference type="Proteomes" id="UP000715781">
    <property type="component" value="Unassembled WGS sequence"/>
</dbReference>
<feature type="transmembrane region" description="Helical" evidence="1">
    <location>
        <begin position="69"/>
        <end position="89"/>
    </location>
</feature>
<keyword evidence="1" id="KW-1133">Transmembrane helix</keyword>
<keyword evidence="1" id="KW-0472">Membrane</keyword>
<evidence type="ECO:0000313" key="3">
    <source>
        <dbReference type="Proteomes" id="UP000715781"/>
    </source>
</evidence>
<feature type="transmembrane region" description="Helical" evidence="1">
    <location>
        <begin position="12"/>
        <end position="36"/>
    </location>
</feature>
<organism evidence="2 3">
    <name type="scientific">Mojavia pulchra JT2-VF2</name>
    <dbReference type="NCBI Taxonomy" id="287848"/>
    <lineage>
        <taxon>Bacteria</taxon>
        <taxon>Bacillati</taxon>
        <taxon>Cyanobacteriota</taxon>
        <taxon>Cyanophyceae</taxon>
        <taxon>Nostocales</taxon>
        <taxon>Nostocaceae</taxon>
    </lineage>
</organism>
<dbReference type="AlphaFoldDB" id="A0A951PWQ8"/>
<accession>A0A951PWQ8</accession>
<comment type="caution">
    <text evidence="2">The sequence shown here is derived from an EMBL/GenBank/DDBJ whole genome shotgun (WGS) entry which is preliminary data.</text>
</comment>
<name>A0A951PWQ8_9NOST</name>
<evidence type="ECO:0000256" key="1">
    <source>
        <dbReference type="SAM" id="Phobius"/>
    </source>
</evidence>
<dbReference type="EMBL" id="JAHHHN010000005">
    <property type="protein sequence ID" value="MBW4561734.1"/>
    <property type="molecule type" value="Genomic_DNA"/>
</dbReference>
<keyword evidence="1" id="KW-0812">Transmembrane</keyword>
<proteinExistence type="predicted"/>
<evidence type="ECO:0000313" key="2">
    <source>
        <dbReference type="EMBL" id="MBW4561734.1"/>
    </source>
</evidence>